<keyword evidence="1" id="KW-0472">Membrane</keyword>
<evidence type="ECO:0000256" key="1">
    <source>
        <dbReference type="SAM" id="Phobius"/>
    </source>
</evidence>
<proteinExistence type="predicted"/>
<keyword evidence="1" id="KW-0812">Transmembrane</keyword>
<feature type="transmembrane region" description="Helical" evidence="1">
    <location>
        <begin position="41"/>
        <end position="60"/>
    </location>
</feature>
<protein>
    <recommendedName>
        <fullName evidence="2">DUF8006 domain-containing protein</fullName>
    </recommendedName>
</protein>
<dbReference type="EMBL" id="CP039375">
    <property type="protein sequence ID" value="QCD66227.1"/>
    <property type="molecule type" value="Genomic_DNA"/>
</dbReference>
<dbReference type="OMA" id="SAMEPNS"/>
<reference evidence="3 4" key="1">
    <citation type="submission" date="2019-04" db="EMBL/GenBank/DDBJ databases">
        <title>Complete genome sequence of Arthrobacter sp. ZXY-2 associated with effective atrazine degradation and salt adaptation.</title>
        <authorList>
            <person name="Zhao X."/>
        </authorList>
    </citation>
    <scope>NUCLEOTIDE SEQUENCE [LARGE SCALE GENOMIC DNA]</scope>
    <source>
        <strain evidence="4">ZP60</strain>
    </source>
</reference>
<dbReference type="Pfam" id="PF26028">
    <property type="entry name" value="DUF8006"/>
    <property type="match status" value="1"/>
</dbReference>
<dbReference type="GeneID" id="42179558"/>
<feature type="domain" description="DUF8006" evidence="2">
    <location>
        <begin position="3"/>
        <end position="93"/>
    </location>
</feature>
<keyword evidence="1" id="KW-1133">Transmembrane helix</keyword>
<feature type="transmembrane region" description="Helical" evidence="1">
    <location>
        <begin position="12"/>
        <end position="34"/>
    </location>
</feature>
<accession>A0A4D6KEL0</accession>
<feature type="transmembrane region" description="Helical" evidence="1">
    <location>
        <begin position="72"/>
        <end position="92"/>
    </location>
</feature>
<evidence type="ECO:0000313" key="4">
    <source>
        <dbReference type="Proteomes" id="UP000297053"/>
    </source>
</evidence>
<dbReference type="Proteomes" id="UP000297053">
    <property type="component" value="Chromosome"/>
</dbReference>
<gene>
    <name evidence="3" type="ORF">E5139_11440</name>
</gene>
<dbReference type="AlphaFoldDB" id="A0A4D6KEL0"/>
<sequence length="94" mass="10008">MFTPLQVVDSFLLNYNLGDVLLLVTVLGAVGVFLQRSNKALGLHLLSFGLLFLILPGGMFEPAAGSLLGTIAMYKFVGLGLLVVAPVIYSVGRR</sequence>
<name>A0A4D6KEL0_9EURY</name>
<evidence type="ECO:0000313" key="3">
    <source>
        <dbReference type="EMBL" id="QCD66227.1"/>
    </source>
</evidence>
<evidence type="ECO:0000259" key="2">
    <source>
        <dbReference type="Pfam" id="PF26028"/>
    </source>
</evidence>
<reference evidence="3 4" key="2">
    <citation type="submission" date="2019-04" db="EMBL/GenBank/DDBJ databases">
        <authorList>
            <person name="Yang S."/>
            <person name="Wei W."/>
        </authorList>
    </citation>
    <scope>NUCLEOTIDE SEQUENCE [LARGE SCALE GENOMIC DNA]</scope>
    <source>
        <strain evidence="4">ZP60</strain>
    </source>
</reference>
<dbReference type="RefSeq" id="WP_015762621.1">
    <property type="nucleotide sequence ID" value="NZ_CP039375.1"/>
</dbReference>
<dbReference type="KEGG" id="halz:E5139_11440"/>
<organism evidence="3 4">
    <name type="scientific">Halomicrobium mukohataei</name>
    <dbReference type="NCBI Taxonomy" id="57705"/>
    <lineage>
        <taxon>Archaea</taxon>
        <taxon>Methanobacteriati</taxon>
        <taxon>Methanobacteriota</taxon>
        <taxon>Stenosarchaea group</taxon>
        <taxon>Halobacteria</taxon>
        <taxon>Halobacteriales</taxon>
        <taxon>Haloarculaceae</taxon>
        <taxon>Halomicrobium</taxon>
    </lineage>
</organism>
<dbReference type="InterPro" id="IPR058319">
    <property type="entry name" value="DUF8006"/>
</dbReference>